<evidence type="ECO:0000313" key="3">
    <source>
        <dbReference type="Proteomes" id="UP000215771"/>
    </source>
</evidence>
<feature type="transmembrane region" description="Helical" evidence="1">
    <location>
        <begin position="97"/>
        <end position="122"/>
    </location>
</feature>
<dbReference type="AlphaFoldDB" id="A0A269PEP7"/>
<protein>
    <recommendedName>
        <fullName evidence="4">MrsE protein</fullName>
    </recommendedName>
</protein>
<feature type="transmembrane region" description="Helical" evidence="1">
    <location>
        <begin position="168"/>
        <end position="193"/>
    </location>
</feature>
<evidence type="ECO:0008006" key="4">
    <source>
        <dbReference type="Google" id="ProtNLM"/>
    </source>
</evidence>
<dbReference type="CDD" id="cd21809">
    <property type="entry name" value="ABC-2_lan_permease-like"/>
    <property type="match status" value="1"/>
</dbReference>
<evidence type="ECO:0000313" key="2">
    <source>
        <dbReference type="EMBL" id="PAJ70523.1"/>
    </source>
</evidence>
<accession>A0A269PEP7</accession>
<feature type="transmembrane region" description="Helical" evidence="1">
    <location>
        <begin position="220"/>
        <end position="242"/>
    </location>
</feature>
<dbReference type="EMBL" id="NQMQ01000009">
    <property type="protein sequence ID" value="PAJ70523.1"/>
    <property type="molecule type" value="Genomic_DNA"/>
</dbReference>
<sequence length="249" mass="25743">MDLLFNDLAKLRRTHIAAVLCGVPLIAVAFGAANYSANSGTLSAGWQSYWSQATLFYGMLFMVVGIAIIAAAAWRVEHRGGNWHTLLTSSRPAGTIAAAKLGAIATLTLLMQLIFIVCSLAGGWMSGLSGMPPWALPASSLIAVLPAVAVAAWQSFLSMVIRNFAMPIALGAVTGVISFGSIAAGAHAMQFVLPPVGLSKALWMVSSAVADANALDPKTVASITLTAAVLAVAGWLASTVYLRCVDVNA</sequence>
<keyword evidence="1" id="KW-0472">Membrane</keyword>
<gene>
    <name evidence="2" type="ORF">CIG21_04245</name>
</gene>
<evidence type="ECO:0000256" key="1">
    <source>
        <dbReference type="SAM" id="Phobius"/>
    </source>
</evidence>
<keyword evidence="1" id="KW-1133">Transmembrane helix</keyword>
<dbReference type="Proteomes" id="UP000215771">
    <property type="component" value="Unassembled WGS sequence"/>
</dbReference>
<feature type="transmembrane region" description="Helical" evidence="1">
    <location>
        <begin position="55"/>
        <end position="76"/>
    </location>
</feature>
<reference evidence="2 3" key="1">
    <citation type="submission" date="2017-08" db="EMBL/GenBank/DDBJ databases">
        <authorList>
            <person name="de Groot N.N."/>
        </authorList>
    </citation>
    <scope>NUCLEOTIDE SEQUENCE [LARGE SCALE GENOMIC DNA]</scope>
    <source>
        <strain evidence="2 3">NBT06-6</strain>
    </source>
</reference>
<dbReference type="RefSeq" id="WP_095276047.1">
    <property type="nucleotide sequence ID" value="NZ_CP047655.1"/>
</dbReference>
<name>A0A269PEP7_9CORY</name>
<comment type="caution">
    <text evidence="2">The sequence shown here is derived from an EMBL/GenBank/DDBJ whole genome shotgun (WGS) entry which is preliminary data.</text>
</comment>
<dbReference type="Pfam" id="PF12730">
    <property type="entry name" value="ABC2_membrane_4"/>
    <property type="match status" value="1"/>
</dbReference>
<keyword evidence="1" id="KW-0812">Transmembrane</keyword>
<organism evidence="2 3">
    <name type="scientific">Corynebacterium hadale</name>
    <dbReference type="NCBI Taxonomy" id="2026255"/>
    <lineage>
        <taxon>Bacteria</taxon>
        <taxon>Bacillati</taxon>
        <taxon>Actinomycetota</taxon>
        <taxon>Actinomycetes</taxon>
        <taxon>Mycobacteriales</taxon>
        <taxon>Corynebacteriaceae</taxon>
        <taxon>Corynebacterium</taxon>
    </lineage>
</organism>
<proteinExistence type="predicted"/>
<feature type="transmembrane region" description="Helical" evidence="1">
    <location>
        <begin position="134"/>
        <end position="156"/>
    </location>
</feature>
<feature type="transmembrane region" description="Helical" evidence="1">
    <location>
        <begin position="16"/>
        <end position="35"/>
    </location>
</feature>